<organism evidence="1 2">
    <name type="scientific">Paraburkholderia phenoliruptrix</name>
    <dbReference type="NCBI Taxonomy" id="252970"/>
    <lineage>
        <taxon>Bacteria</taxon>
        <taxon>Pseudomonadati</taxon>
        <taxon>Pseudomonadota</taxon>
        <taxon>Betaproteobacteria</taxon>
        <taxon>Burkholderiales</taxon>
        <taxon>Burkholderiaceae</taxon>
        <taxon>Paraburkholderia</taxon>
    </lineage>
</organism>
<evidence type="ECO:0000313" key="2">
    <source>
        <dbReference type="Proteomes" id="UP000494249"/>
    </source>
</evidence>
<reference evidence="1 2" key="1">
    <citation type="submission" date="2020-04" db="EMBL/GenBank/DDBJ databases">
        <authorList>
            <person name="De Canck E."/>
        </authorList>
    </citation>
    <scope>NUCLEOTIDE SEQUENCE [LARGE SCALE GENOMIC DNA]</scope>
    <source>
        <strain evidence="1 2">LMG 22037</strain>
    </source>
</reference>
<gene>
    <name evidence="1" type="ORF">LMG22037_03679</name>
</gene>
<dbReference type="EMBL" id="CADIKB010000017">
    <property type="protein sequence ID" value="CAB3704304.1"/>
    <property type="molecule type" value="Genomic_DNA"/>
</dbReference>
<protein>
    <submittedName>
        <fullName evidence="1">Uncharacterized protein</fullName>
    </submittedName>
</protein>
<accession>A0A6J5BHB9</accession>
<proteinExistence type="predicted"/>
<sequence length="36" mass="4067">MTIPFEYIERSITVGMASSSNLVNFQSALQQLLDFD</sequence>
<name>A0A6J5BHB9_9BURK</name>
<dbReference type="Proteomes" id="UP000494249">
    <property type="component" value="Unassembled WGS sequence"/>
</dbReference>
<dbReference type="AlphaFoldDB" id="A0A6J5BHB9"/>
<evidence type="ECO:0000313" key="1">
    <source>
        <dbReference type="EMBL" id="CAB3704304.1"/>
    </source>
</evidence>